<dbReference type="WBParaSite" id="ACRNAN_scaffold7319.g29990.t1">
    <property type="protein sequence ID" value="ACRNAN_scaffold7319.g29990.t1"/>
    <property type="gene ID" value="ACRNAN_scaffold7319.g29990"/>
</dbReference>
<reference evidence="2" key="1">
    <citation type="submission" date="2022-11" db="UniProtKB">
        <authorList>
            <consortium name="WormBaseParasite"/>
        </authorList>
    </citation>
    <scope>IDENTIFICATION</scope>
</reference>
<sequence>MEKNRGDIRKLLKYEFLLGHKAIEAVCNINRAYVPQWAVEDNPRSGRPREVDRVAVVNAVEEHPSMTIRMLAEDFDCSHVWSTHPTAPTFLQATTTYSAGSEERDSLRSKRCASPLLNPLILRVEIGTARASINSKSSYRR</sequence>
<dbReference type="Proteomes" id="UP000887540">
    <property type="component" value="Unplaced"/>
</dbReference>
<dbReference type="AlphaFoldDB" id="A0A914ECJ0"/>
<organism evidence="1 2">
    <name type="scientific">Acrobeloides nanus</name>
    <dbReference type="NCBI Taxonomy" id="290746"/>
    <lineage>
        <taxon>Eukaryota</taxon>
        <taxon>Metazoa</taxon>
        <taxon>Ecdysozoa</taxon>
        <taxon>Nematoda</taxon>
        <taxon>Chromadorea</taxon>
        <taxon>Rhabditida</taxon>
        <taxon>Tylenchina</taxon>
        <taxon>Cephalobomorpha</taxon>
        <taxon>Cephaloboidea</taxon>
        <taxon>Cephalobidae</taxon>
        <taxon>Acrobeloides</taxon>
    </lineage>
</organism>
<evidence type="ECO:0000313" key="2">
    <source>
        <dbReference type="WBParaSite" id="ACRNAN_scaffold7319.g29990.t1"/>
    </source>
</evidence>
<keyword evidence="1" id="KW-1185">Reference proteome</keyword>
<evidence type="ECO:0000313" key="1">
    <source>
        <dbReference type="Proteomes" id="UP000887540"/>
    </source>
</evidence>
<name>A0A914ECJ0_9BILA</name>
<proteinExistence type="predicted"/>
<protein>
    <submittedName>
        <fullName evidence="2">Transposase</fullName>
    </submittedName>
</protein>
<accession>A0A914ECJ0</accession>